<feature type="disulfide bond" evidence="2">
    <location>
        <begin position="12"/>
        <end position="39"/>
    </location>
</feature>
<feature type="domain" description="Sushi" evidence="3">
    <location>
        <begin position="1"/>
        <end position="41"/>
    </location>
</feature>
<evidence type="ECO:0000313" key="4">
    <source>
        <dbReference type="EMBL" id="KZS06217.1"/>
    </source>
</evidence>
<keyword evidence="5" id="KW-1185">Reference proteome</keyword>
<keyword evidence="1 2" id="KW-1015">Disulfide bond</keyword>
<dbReference type="OrthoDB" id="9991441at2759"/>
<dbReference type="PROSITE" id="PS50923">
    <property type="entry name" value="SUSHI"/>
    <property type="match status" value="1"/>
</dbReference>
<proteinExistence type="predicted"/>
<dbReference type="Proteomes" id="UP000076858">
    <property type="component" value="Unassembled WGS sequence"/>
</dbReference>
<reference evidence="4 5" key="1">
    <citation type="submission" date="2016-03" db="EMBL/GenBank/DDBJ databases">
        <title>EvidentialGene: Evidence-directed Construction of Genes on Genomes.</title>
        <authorList>
            <person name="Gilbert D.G."/>
            <person name="Choi J.-H."/>
            <person name="Mockaitis K."/>
            <person name="Colbourne J."/>
            <person name="Pfrender M."/>
        </authorList>
    </citation>
    <scope>NUCLEOTIDE SEQUENCE [LARGE SCALE GENOMIC DNA]</scope>
    <source>
        <strain evidence="4 5">Xinb3</strain>
        <tissue evidence="4">Complete organism</tissue>
    </source>
</reference>
<sequence length="109" mass="11906">MSPVGRSILYRCNKNTKLIGASSATCEKGGNWSKSPPECLCTDISIGLLPMLATTTAIMKTATMHKECGLNYFVKSDGKVSIRWTRLPLVATADTLRFTDQEHLGDSRP</sequence>
<accession>A0A164NT90</accession>
<protein>
    <submittedName>
        <fullName evidence="4">C-type lectin ctl-selectin-like protein</fullName>
    </submittedName>
</protein>
<comment type="caution">
    <text evidence="4">The sequence shown here is derived from an EMBL/GenBank/DDBJ whole genome shotgun (WGS) entry which is preliminary data.</text>
</comment>
<evidence type="ECO:0000256" key="1">
    <source>
        <dbReference type="ARBA" id="ARBA00023157"/>
    </source>
</evidence>
<dbReference type="Gene3D" id="2.10.70.10">
    <property type="entry name" value="Complement Module, domain 1"/>
    <property type="match status" value="1"/>
</dbReference>
<dbReference type="GO" id="GO:0030246">
    <property type="term" value="F:carbohydrate binding"/>
    <property type="evidence" value="ECO:0007669"/>
    <property type="project" value="UniProtKB-KW"/>
</dbReference>
<dbReference type="CDD" id="cd00033">
    <property type="entry name" value="CCP"/>
    <property type="match status" value="1"/>
</dbReference>
<name>A0A164NT90_9CRUS</name>
<organism evidence="4 5">
    <name type="scientific">Daphnia magna</name>
    <dbReference type="NCBI Taxonomy" id="35525"/>
    <lineage>
        <taxon>Eukaryota</taxon>
        <taxon>Metazoa</taxon>
        <taxon>Ecdysozoa</taxon>
        <taxon>Arthropoda</taxon>
        <taxon>Crustacea</taxon>
        <taxon>Branchiopoda</taxon>
        <taxon>Diplostraca</taxon>
        <taxon>Cladocera</taxon>
        <taxon>Anomopoda</taxon>
        <taxon>Daphniidae</taxon>
        <taxon>Daphnia</taxon>
    </lineage>
</organism>
<evidence type="ECO:0000313" key="5">
    <source>
        <dbReference type="Proteomes" id="UP000076858"/>
    </source>
</evidence>
<evidence type="ECO:0000259" key="3">
    <source>
        <dbReference type="PROSITE" id="PS50923"/>
    </source>
</evidence>
<keyword evidence="2" id="KW-0768">Sushi</keyword>
<comment type="caution">
    <text evidence="2">Lacks conserved residue(s) required for the propagation of feature annotation.</text>
</comment>
<dbReference type="Pfam" id="PF00084">
    <property type="entry name" value="Sushi"/>
    <property type="match status" value="1"/>
</dbReference>
<gene>
    <name evidence="4" type="ORF">APZ42_030401</name>
</gene>
<dbReference type="InterPro" id="IPR035976">
    <property type="entry name" value="Sushi/SCR/CCP_sf"/>
</dbReference>
<dbReference type="InterPro" id="IPR000436">
    <property type="entry name" value="Sushi_SCR_CCP_dom"/>
</dbReference>
<dbReference type="EMBL" id="LRGB01002829">
    <property type="protein sequence ID" value="KZS06217.1"/>
    <property type="molecule type" value="Genomic_DNA"/>
</dbReference>
<dbReference type="AlphaFoldDB" id="A0A164NT90"/>
<dbReference type="SUPFAM" id="SSF57535">
    <property type="entry name" value="Complement control module/SCR domain"/>
    <property type="match status" value="1"/>
</dbReference>
<evidence type="ECO:0000256" key="2">
    <source>
        <dbReference type="PROSITE-ProRule" id="PRU00302"/>
    </source>
</evidence>
<keyword evidence="4" id="KW-0430">Lectin</keyword>